<evidence type="ECO:0000313" key="1">
    <source>
        <dbReference type="EMBL" id="KAK9757086.1"/>
    </source>
</evidence>
<reference evidence="1" key="1">
    <citation type="submission" date="2024-03" db="EMBL/GenBank/DDBJ databases">
        <title>WGS assembly of Saponaria officinalis var. Norfolk2.</title>
        <authorList>
            <person name="Jenkins J."/>
            <person name="Shu S."/>
            <person name="Grimwood J."/>
            <person name="Barry K."/>
            <person name="Goodstein D."/>
            <person name="Schmutz J."/>
            <person name="Leebens-Mack J."/>
            <person name="Osbourn A."/>
        </authorList>
    </citation>
    <scope>NUCLEOTIDE SEQUENCE [LARGE SCALE GENOMIC DNA]</scope>
    <source>
        <strain evidence="1">JIC</strain>
    </source>
</reference>
<name>A0AAW1N9X4_SAPOF</name>
<dbReference type="Proteomes" id="UP001443914">
    <property type="component" value="Unassembled WGS sequence"/>
</dbReference>
<sequence>MFMVLKFTARETPKILGPVALALAMLRNCFHKKAETSSALVAAFTCRPSTHCSLSLSIYRVLIKYQPPRHNPFFTNHQFRVIHPIHIHLRKQISAVTHYRFWNHCQCWFPKC</sequence>
<dbReference type="EMBL" id="JBDFQZ010000001">
    <property type="protein sequence ID" value="KAK9757086.1"/>
    <property type="molecule type" value="Genomic_DNA"/>
</dbReference>
<keyword evidence="2" id="KW-1185">Reference proteome</keyword>
<evidence type="ECO:0000313" key="2">
    <source>
        <dbReference type="Proteomes" id="UP001443914"/>
    </source>
</evidence>
<proteinExistence type="predicted"/>
<organism evidence="1 2">
    <name type="scientific">Saponaria officinalis</name>
    <name type="common">Common soapwort</name>
    <name type="synonym">Lychnis saponaria</name>
    <dbReference type="NCBI Taxonomy" id="3572"/>
    <lineage>
        <taxon>Eukaryota</taxon>
        <taxon>Viridiplantae</taxon>
        <taxon>Streptophyta</taxon>
        <taxon>Embryophyta</taxon>
        <taxon>Tracheophyta</taxon>
        <taxon>Spermatophyta</taxon>
        <taxon>Magnoliopsida</taxon>
        <taxon>eudicotyledons</taxon>
        <taxon>Gunneridae</taxon>
        <taxon>Pentapetalae</taxon>
        <taxon>Caryophyllales</taxon>
        <taxon>Caryophyllaceae</taxon>
        <taxon>Caryophylleae</taxon>
        <taxon>Saponaria</taxon>
    </lineage>
</organism>
<dbReference type="AlphaFoldDB" id="A0AAW1N9X4"/>
<comment type="caution">
    <text evidence="1">The sequence shown here is derived from an EMBL/GenBank/DDBJ whole genome shotgun (WGS) entry which is preliminary data.</text>
</comment>
<gene>
    <name evidence="1" type="ORF">RND81_01G138900</name>
</gene>
<accession>A0AAW1N9X4</accession>
<evidence type="ECO:0008006" key="3">
    <source>
        <dbReference type="Google" id="ProtNLM"/>
    </source>
</evidence>
<protein>
    <recommendedName>
        <fullName evidence="3">Secreted protein</fullName>
    </recommendedName>
</protein>